<feature type="chain" id="PRO_5035144474" description="PsiF repeat-containing protein" evidence="2">
    <location>
        <begin position="23"/>
        <end position="158"/>
    </location>
</feature>
<evidence type="ECO:0000313" key="4">
    <source>
        <dbReference type="Proteomes" id="UP000642180"/>
    </source>
</evidence>
<evidence type="ECO:0008006" key="5">
    <source>
        <dbReference type="Google" id="ProtNLM"/>
    </source>
</evidence>
<protein>
    <recommendedName>
        <fullName evidence="5">PsiF repeat-containing protein</fullName>
    </recommendedName>
</protein>
<evidence type="ECO:0000313" key="3">
    <source>
        <dbReference type="EMBL" id="GGI18368.1"/>
    </source>
</evidence>
<feature type="signal peptide" evidence="2">
    <location>
        <begin position="1"/>
        <end position="22"/>
    </location>
</feature>
<accession>A0A8J3AQG5</accession>
<feature type="compositionally biased region" description="Polar residues" evidence="1">
    <location>
        <begin position="93"/>
        <end position="104"/>
    </location>
</feature>
<dbReference type="Proteomes" id="UP000642180">
    <property type="component" value="Unassembled WGS sequence"/>
</dbReference>
<dbReference type="AlphaFoldDB" id="A0A8J3AQG5"/>
<comment type="caution">
    <text evidence="3">The sequence shown here is derived from an EMBL/GenBank/DDBJ whole genome shotgun (WGS) entry which is preliminary data.</text>
</comment>
<organism evidence="3 4">
    <name type="scientific">Oxalicibacterium faecigallinarum</name>
    <dbReference type="NCBI Taxonomy" id="573741"/>
    <lineage>
        <taxon>Bacteria</taxon>
        <taxon>Pseudomonadati</taxon>
        <taxon>Pseudomonadota</taxon>
        <taxon>Betaproteobacteria</taxon>
        <taxon>Burkholderiales</taxon>
        <taxon>Oxalobacteraceae</taxon>
        <taxon>Oxalicibacterium</taxon>
    </lineage>
</organism>
<keyword evidence="4" id="KW-1185">Reference proteome</keyword>
<reference evidence="4" key="1">
    <citation type="journal article" date="2019" name="Int. J. Syst. Evol. Microbiol.">
        <title>The Global Catalogue of Microorganisms (GCM) 10K type strain sequencing project: providing services to taxonomists for standard genome sequencing and annotation.</title>
        <authorList>
            <consortium name="The Broad Institute Genomics Platform"/>
            <consortium name="The Broad Institute Genome Sequencing Center for Infectious Disease"/>
            <person name="Wu L."/>
            <person name="Ma J."/>
        </authorList>
    </citation>
    <scope>NUCLEOTIDE SEQUENCE [LARGE SCALE GENOMIC DNA]</scope>
    <source>
        <strain evidence="4">CCM 2767</strain>
    </source>
</reference>
<dbReference type="RefSeq" id="WP_188380494.1">
    <property type="nucleotide sequence ID" value="NZ_BMDI01000001.1"/>
</dbReference>
<name>A0A8J3AQG5_9BURK</name>
<feature type="compositionally biased region" description="Polar residues" evidence="1">
    <location>
        <begin position="127"/>
        <end position="158"/>
    </location>
</feature>
<evidence type="ECO:0000256" key="1">
    <source>
        <dbReference type="SAM" id="MobiDB-lite"/>
    </source>
</evidence>
<feature type="region of interest" description="Disordered" evidence="1">
    <location>
        <begin position="60"/>
        <end position="158"/>
    </location>
</feature>
<evidence type="ECO:0000256" key="2">
    <source>
        <dbReference type="SAM" id="SignalP"/>
    </source>
</evidence>
<sequence length="158" mass="16784">MKIAFTTLAATALLCIQPLAFAADDYDRPDNTCGRIHADKSGNEKDAAIAHCIQERYKGNRATGSQEVQEAKRKQCNAGSASSDKEKKDYMNDCSTVEKSSAKPKTSDNSDPSRERKKLGKGGLDNSGETHSGSSTKPASPTNTSGGVNTGNSESPRK</sequence>
<dbReference type="EMBL" id="BMDI01000001">
    <property type="protein sequence ID" value="GGI18368.1"/>
    <property type="molecule type" value="Genomic_DNA"/>
</dbReference>
<feature type="compositionally biased region" description="Basic and acidic residues" evidence="1">
    <location>
        <begin position="105"/>
        <end position="114"/>
    </location>
</feature>
<keyword evidence="2" id="KW-0732">Signal</keyword>
<gene>
    <name evidence="3" type="ORF">GCM10008066_13660</name>
</gene>
<proteinExistence type="predicted"/>